<dbReference type="GeneID" id="20348496"/>
<dbReference type="Proteomes" id="UP000006039">
    <property type="component" value="Unassembled WGS sequence"/>
</dbReference>
<gene>
    <name evidence="4" type="primary">20348496</name>
    <name evidence="3" type="ORF">GGTG_08038</name>
</gene>
<dbReference type="EMBL" id="GL385398">
    <property type="protein sequence ID" value="EJT74193.1"/>
    <property type="molecule type" value="Genomic_DNA"/>
</dbReference>
<dbReference type="HOGENOM" id="CLU_032571_1_0_1"/>
<keyword evidence="2" id="KW-0732">Signal</keyword>
<protein>
    <recommendedName>
        <fullName evidence="6">Endoglucanase</fullName>
    </recommendedName>
</protein>
<proteinExistence type="predicted"/>
<feature type="signal peptide" evidence="2">
    <location>
        <begin position="1"/>
        <end position="23"/>
    </location>
</feature>
<reference evidence="3" key="2">
    <citation type="submission" date="2010-07" db="EMBL/GenBank/DDBJ databases">
        <authorList>
            <consortium name="The Broad Institute Genome Sequencing Platform"/>
            <consortium name="Broad Institute Genome Sequencing Center for Infectious Disease"/>
            <person name="Ma L.-J."/>
            <person name="Dead R."/>
            <person name="Young S."/>
            <person name="Zeng Q."/>
            <person name="Koehrsen M."/>
            <person name="Alvarado L."/>
            <person name="Berlin A."/>
            <person name="Chapman S.B."/>
            <person name="Chen Z."/>
            <person name="Freedman E."/>
            <person name="Gellesch M."/>
            <person name="Goldberg J."/>
            <person name="Griggs A."/>
            <person name="Gujja S."/>
            <person name="Heilman E.R."/>
            <person name="Heiman D."/>
            <person name="Hepburn T."/>
            <person name="Howarth C."/>
            <person name="Jen D."/>
            <person name="Larson L."/>
            <person name="Mehta T."/>
            <person name="Neiman D."/>
            <person name="Pearson M."/>
            <person name="Roberts A."/>
            <person name="Saif S."/>
            <person name="Shea T."/>
            <person name="Shenoy N."/>
            <person name="Sisk P."/>
            <person name="Stolte C."/>
            <person name="Sykes S."/>
            <person name="Walk T."/>
            <person name="White J."/>
            <person name="Yandava C."/>
            <person name="Haas B."/>
            <person name="Nusbaum C."/>
            <person name="Birren B."/>
        </authorList>
    </citation>
    <scope>NUCLEOTIDE SEQUENCE</scope>
    <source>
        <strain evidence="3">R3-111a-1</strain>
    </source>
</reference>
<dbReference type="STRING" id="644352.J3P3F1"/>
<sequence>MPLLSTKGLFALLAACAVGGTSAHMIMRKPVPYNHHDTMPLTQVNPLDVAAHPFPGQGLNKVVEMANYTAGTPAEVSFTGTAVHGGGSCQFAIAYHDDSVDPATLRDPKAWRVLASVIGGCPAEAVGNLDETGRDSDGRFEGKVCAHFAEKECSKTFKIPLPKELPNGRASFAWTWFNNIGAIIVSGGSDRTAGFNYLETLPPLFIANIAGDPLSTCATGKEGVLGFPNPGKTGMVIQDADAESSGTCEMPKALKPEFENDITQLNHAGGGPGAGNSSSSQPPYTGPISSAPGGGFSTIPSVPTTLITSTTRPAVGADQGMTTTVTTTVHATVYVTLPGAATSYVTGGGSAASGMPAPPVSVACKEGDVMICIGSTHFGLCNHGSAIPQPVAAGTVCSRNQIVHQGA</sequence>
<dbReference type="Gene3D" id="2.70.50.70">
    <property type="match status" value="1"/>
</dbReference>
<evidence type="ECO:0000313" key="5">
    <source>
        <dbReference type="Proteomes" id="UP000006039"/>
    </source>
</evidence>
<feature type="chain" id="PRO_5015094857" description="Endoglucanase" evidence="2">
    <location>
        <begin position="24"/>
        <end position="407"/>
    </location>
</feature>
<feature type="region of interest" description="Disordered" evidence="1">
    <location>
        <begin position="263"/>
        <end position="304"/>
    </location>
</feature>
<dbReference type="OrthoDB" id="2342176at2759"/>
<evidence type="ECO:0000313" key="4">
    <source>
        <dbReference type="EnsemblFungi" id="EJT74193"/>
    </source>
</evidence>
<reference evidence="3" key="3">
    <citation type="submission" date="2010-09" db="EMBL/GenBank/DDBJ databases">
        <title>Annotation of Gaeumannomyces graminis var. tritici R3-111a-1.</title>
        <authorList>
            <consortium name="The Broad Institute Genome Sequencing Platform"/>
            <person name="Ma L.-J."/>
            <person name="Dead R."/>
            <person name="Young S.K."/>
            <person name="Zeng Q."/>
            <person name="Gargeya S."/>
            <person name="Fitzgerald M."/>
            <person name="Haas B."/>
            <person name="Abouelleil A."/>
            <person name="Alvarado L."/>
            <person name="Arachchi H.M."/>
            <person name="Berlin A."/>
            <person name="Brown A."/>
            <person name="Chapman S.B."/>
            <person name="Chen Z."/>
            <person name="Dunbar C."/>
            <person name="Freedman E."/>
            <person name="Gearin G."/>
            <person name="Gellesch M."/>
            <person name="Goldberg J."/>
            <person name="Griggs A."/>
            <person name="Gujja S."/>
            <person name="Heiman D."/>
            <person name="Howarth C."/>
            <person name="Larson L."/>
            <person name="Lui A."/>
            <person name="MacDonald P.J.P."/>
            <person name="Mehta T."/>
            <person name="Montmayeur A."/>
            <person name="Murphy C."/>
            <person name="Neiman D."/>
            <person name="Pearson M."/>
            <person name="Priest M."/>
            <person name="Roberts A."/>
            <person name="Saif S."/>
            <person name="Shea T."/>
            <person name="Shenoy N."/>
            <person name="Sisk P."/>
            <person name="Stolte C."/>
            <person name="Sykes S."/>
            <person name="Yandava C."/>
            <person name="Wortman J."/>
            <person name="Nusbaum C."/>
            <person name="Birren B."/>
        </authorList>
    </citation>
    <scope>NUCLEOTIDE SEQUENCE</scope>
    <source>
        <strain evidence="3">R3-111a-1</strain>
    </source>
</reference>
<evidence type="ECO:0008006" key="6">
    <source>
        <dbReference type="Google" id="ProtNLM"/>
    </source>
</evidence>
<reference evidence="4" key="5">
    <citation type="submission" date="2018-04" db="UniProtKB">
        <authorList>
            <consortium name="EnsemblFungi"/>
        </authorList>
    </citation>
    <scope>IDENTIFICATION</scope>
    <source>
        <strain evidence="4">R3-111a-1</strain>
    </source>
</reference>
<evidence type="ECO:0000256" key="2">
    <source>
        <dbReference type="SAM" id="SignalP"/>
    </source>
</evidence>
<dbReference type="RefSeq" id="XP_009224137.1">
    <property type="nucleotide sequence ID" value="XM_009225873.1"/>
</dbReference>
<name>J3P3F1_GAET3</name>
<dbReference type="VEuPathDB" id="FungiDB:GGTG_08038"/>
<dbReference type="eggNOG" id="ENOG502S005">
    <property type="taxonomic scope" value="Eukaryota"/>
</dbReference>
<dbReference type="PANTHER" id="PTHR36182:SF2">
    <property type="entry name" value="LYTIC POLYSACCHARIDE MONOOXYGENASE"/>
    <property type="match status" value="1"/>
</dbReference>
<evidence type="ECO:0000256" key="1">
    <source>
        <dbReference type="SAM" id="MobiDB-lite"/>
    </source>
</evidence>
<reference evidence="4" key="4">
    <citation type="journal article" date="2015" name="G3 (Bethesda)">
        <title>Genome sequences of three phytopathogenic species of the Magnaporthaceae family of fungi.</title>
        <authorList>
            <person name="Okagaki L.H."/>
            <person name="Nunes C.C."/>
            <person name="Sailsbery J."/>
            <person name="Clay B."/>
            <person name="Brown D."/>
            <person name="John T."/>
            <person name="Oh Y."/>
            <person name="Young N."/>
            <person name="Fitzgerald M."/>
            <person name="Haas B.J."/>
            <person name="Zeng Q."/>
            <person name="Young S."/>
            <person name="Adiconis X."/>
            <person name="Fan L."/>
            <person name="Levin J.Z."/>
            <person name="Mitchell T.K."/>
            <person name="Okubara P.A."/>
            <person name="Farman M.L."/>
            <person name="Kohn L.M."/>
            <person name="Birren B."/>
            <person name="Ma L.-J."/>
            <person name="Dean R.A."/>
        </authorList>
    </citation>
    <scope>NUCLEOTIDE SEQUENCE</scope>
    <source>
        <strain evidence="4">R3-111a-1</strain>
    </source>
</reference>
<reference evidence="5" key="1">
    <citation type="submission" date="2010-07" db="EMBL/GenBank/DDBJ databases">
        <title>The genome sequence of Gaeumannomyces graminis var. tritici strain R3-111a-1.</title>
        <authorList>
            <consortium name="The Broad Institute Genome Sequencing Platform"/>
            <person name="Ma L.-J."/>
            <person name="Dead R."/>
            <person name="Young S."/>
            <person name="Zeng Q."/>
            <person name="Koehrsen M."/>
            <person name="Alvarado L."/>
            <person name="Berlin A."/>
            <person name="Chapman S.B."/>
            <person name="Chen Z."/>
            <person name="Freedman E."/>
            <person name="Gellesch M."/>
            <person name="Goldberg J."/>
            <person name="Griggs A."/>
            <person name="Gujja S."/>
            <person name="Heilman E.R."/>
            <person name="Heiman D."/>
            <person name="Hepburn T."/>
            <person name="Howarth C."/>
            <person name="Jen D."/>
            <person name="Larson L."/>
            <person name="Mehta T."/>
            <person name="Neiman D."/>
            <person name="Pearson M."/>
            <person name="Roberts A."/>
            <person name="Saif S."/>
            <person name="Shea T."/>
            <person name="Shenoy N."/>
            <person name="Sisk P."/>
            <person name="Stolte C."/>
            <person name="Sykes S."/>
            <person name="Walk T."/>
            <person name="White J."/>
            <person name="Yandava C."/>
            <person name="Haas B."/>
            <person name="Nusbaum C."/>
            <person name="Birren B."/>
        </authorList>
    </citation>
    <scope>NUCLEOTIDE SEQUENCE [LARGE SCALE GENOMIC DNA]</scope>
    <source>
        <strain evidence="5">R3-111a-1</strain>
    </source>
</reference>
<keyword evidence="5" id="KW-1185">Reference proteome</keyword>
<organism evidence="3">
    <name type="scientific">Gaeumannomyces tritici (strain R3-111a-1)</name>
    <name type="common">Wheat and barley take-all root rot fungus</name>
    <name type="synonym">Gaeumannomyces graminis var. tritici</name>
    <dbReference type="NCBI Taxonomy" id="644352"/>
    <lineage>
        <taxon>Eukaryota</taxon>
        <taxon>Fungi</taxon>
        <taxon>Dikarya</taxon>
        <taxon>Ascomycota</taxon>
        <taxon>Pezizomycotina</taxon>
        <taxon>Sordariomycetes</taxon>
        <taxon>Sordariomycetidae</taxon>
        <taxon>Magnaporthales</taxon>
        <taxon>Magnaporthaceae</taxon>
        <taxon>Gaeumannomyces</taxon>
    </lineage>
</organism>
<dbReference type="EnsemblFungi" id="EJT74193">
    <property type="protein sequence ID" value="EJT74193"/>
    <property type="gene ID" value="GGTG_08038"/>
</dbReference>
<dbReference type="PANTHER" id="PTHR36182">
    <property type="entry name" value="PROTEIN, PUTATIVE (AFU_ORTHOLOGUE AFUA_6G10930)-RELATED"/>
    <property type="match status" value="1"/>
</dbReference>
<accession>J3P3F1</accession>
<evidence type="ECO:0000313" key="3">
    <source>
        <dbReference type="EMBL" id="EJT74193.1"/>
    </source>
</evidence>
<dbReference type="AlphaFoldDB" id="J3P3F1"/>